<dbReference type="GO" id="GO:0030246">
    <property type="term" value="F:carbohydrate binding"/>
    <property type="evidence" value="ECO:0007669"/>
    <property type="project" value="TreeGrafter"/>
</dbReference>
<dbReference type="Proteomes" id="UP000238083">
    <property type="component" value="Unassembled WGS sequence"/>
</dbReference>
<dbReference type="PANTHER" id="PTHR30036">
    <property type="entry name" value="D-XYLOSE-BINDING PERIPLASMIC PROTEIN"/>
    <property type="match status" value="1"/>
</dbReference>
<dbReference type="AlphaFoldDB" id="A0A2T0RAY3"/>
<evidence type="ECO:0000313" key="5">
    <source>
        <dbReference type="EMBL" id="PRY18291.1"/>
    </source>
</evidence>
<dbReference type="PANTHER" id="PTHR30036:SF7">
    <property type="entry name" value="ABC TRANSPORTER PERIPLASMIC-BINDING PROTEIN YPHF"/>
    <property type="match status" value="1"/>
</dbReference>
<keyword evidence="6" id="KW-1185">Reference proteome</keyword>
<feature type="signal peptide" evidence="3">
    <location>
        <begin position="1"/>
        <end position="26"/>
    </location>
</feature>
<feature type="domain" description="Periplasmic binding protein" evidence="4">
    <location>
        <begin position="42"/>
        <end position="297"/>
    </location>
</feature>
<dbReference type="RefSeq" id="WP_170127017.1">
    <property type="nucleotide sequence ID" value="NZ_PVZF01000001.1"/>
</dbReference>
<accession>A0A2T0RAY3</accession>
<comment type="caution">
    <text evidence="5">The sequence shown here is derived from an EMBL/GenBank/DDBJ whole genome shotgun (WGS) entry which is preliminary data.</text>
</comment>
<dbReference type="InterPro" id="IPR028082">
    <property type="entry name" value="Peripla_BP_I"/>
</dbReference>
<name>A0A2T0RAY3_9ACTN</name>
<dbReference type="Gene3D" id="3.40.50.2300">
    <property type="match status" value="2"/>
</dbReference>
<comment type="subcellular location">
    <subcellularLocation>
        <location evidence="1">Cell envelope</location>
    </subcellularLocation>
</comment>
<reference evidence="5 6" key="1">
    <citation type="submission" date="2018-03" db="EMBL/GenBank/DDBJ databases">
        <title>Genomic Encyclopedia of Archaeal and Bacterial Type Strains, Phase II (KMG-II): from individual species to whole genera.</title>
        <authorList>
            <person name="Goeker M."/>
        </authorList>
    </citation>
    <scope>NUCLEOTIDE SEQUENCE [LARGE SCALE GENOMIC DNA]</scope>
    <source>
        <strain evidence="5 6">DSM 19711</strain>
    </source>
</reference>
<evidence type="ECO:0000256" key="1">
    <source>
        <dbReference type="ARBA" id="ARBA00004196"/>
    </source>
</evidence>
<evidence type="ECO:0000256" key="2">
    <source>
        <dbReference type="ARBA" id="ARBA00007639"/>
    </source>
</evidence>
<dbReference type="SUPFAM" id="SSF53822">
    <property type="entry name" value="Periplasmic binding protein-like I"/>
    <property type="match status" value="1"/>
</dbReference>
<comment type="similarity">
    <text evidence="2">Belongs to the bacterial solute-binding protein 2 family.</text>
</comment>
<dbReference type="InterPro" id="IPR025997">
    <property type="entry name" value="SBP_2_dom"/>
</dbReference>
<evidence type="ECO:0000259" key="4">
    <source>
        <dbReference type="Pfam" id="PF13407"/>
    </source>
</evidence>
<dbReference type="InterPro" id="IPR050555">
    <property type="entry name" value="Bact_Solute-Bind_Prot2"/>
</dbReference>
<keyword evidence="3" id="KW-0732">Signal</keyword>
<evidence type="ECO:0000256" key="3">
    <source>
        <dbReference type="SAM" id="SignalP"/>
    </source>
</evidence>
<organism evidence="5 6">
    <name type="scientific">Kineococcus rhizosphaerae</name>
    <dbReference type="NCBI Taxonomy" id="559628"/>
    <lineage>
        <taxon>Bacteria</taxon>
        <taxon>Bacillati</taxon>
        <taxon>Actinomycetota</taxon>
        <taxon>Actinomycetes</taxon>
        <taxon>Kineosporiales</taxon>
        <taxon>Kineosporiaceae</taxon>
        <taxon>Kineococcus</taxon>
    </lineage>
</organism>
<protein>
    <submittedName>
        <fullName evidence="5">Monosaccharide ABC transporter substrate-binding protein (CUT2 family)</fullName>
    </submittedName>
</protein>
<dbReference type="Pfam" id="PF13407">
    <property type="entry name" value="Peripla_BP_4"/>
    <property type="match status" value="1"/>
</dbReference>
<dbReference type="EMBL" id="PVZF01000001">
    <property type="protein sequence ID" value="PRY18291.1"/>
    <property type="molecule type" value="Genomic_DNA"/>
</dbReference>
<proteinExistence type="inferred from homology"/>
<evidence type="ECO:0000313" key="6">
    <source>
        <dbReference type="Proteomes" id="UP000238083"/>
    </source>
</evidence>
<dbReference type="GO" id="GO:0030288">
    <property type="term" value="C:outer membrane-bounded periplasmic space"/>
    <property type="evidence" value="ECO:0007669"/>
    <property type="project" value="TreeGrafter"/>
</dbReference>
<feature type="chain" id="PRO_5015696670" evidence="3">
    <location>
        <begin position="27"/>
        <end position="316"/>
    </location>
</feature>
<dbReference type="PROSITE" id="PS51257">
    <property type="entry name" value="PROKAR_LIPOPROTEIN"/>
    <property type="match status" value="1"/>
</dbReference>
<gene>
    <name evidence="5" type="ORF">CLV37_101536</name>
</gene>
<sequence>MKNSSRRAVVALGGAALLALTGCANGATSATGGGSASAKGRVAYSPTSVQIPVLAQTGDKLKGTVTGAGYGYDLIDGDYDASTQIQQVTQALDNGSVKAAWVAPVAGPATKPLVEHAQQLGVPILVQTVPGDLGFSGPQPGVVFQGPNFAKFGTALGEQVTKCVTDKGLQNPEALLLSGPDTLPGTAESKKAAEAAFSGSVDVVGQAQVADIATAQTQTKQLLIAHPDAKVVIALTDEGALGAINAYKADGEKPDCVVLGGGGPDAVTAQKAGEITSIVAWDFLGAVPAGWEALQKVIADPKAEGAVLDIPFTITE</sequence>